<evidence type="ECO:0000313" key="2">
    <source>
        <dbReference type="Proteomes" id="UP000245674"/>
    </source>
</evidence>
<accession>A0ABX5LAC3</accession>
<comment type="caution">
    <text evidence="1">The sequence shown here is derived from an EMBL/GenBank/DDBJ whole genome shotgun (WGS) entry which is preliminary data.</text>
</comment>
<evidence type="ECO:0000313" key="1">
    <source>
        <dbReference type="EMBL" id="PWJ61533.1"/>
    </source>
</evidence>
<keyword evidence="2" id="KW-1185">Reference proteome</keyword>
<gene>
    <name evidence="1" type="ORF">B0H03_1165</name>
</gene>
<name>A0ABX5LAC3_9MICO</name>
<reference evidence="1 2" key="1">
    <citation type="submission" date="2018-03" db="EMBL/GenBank/DDBJ databases">
        <title>Genomic Encyclopedia of Type Strains, Phase III (KMG-III): the genomes of soil and plant-associated and newly described type strains.</title>
        <authorList>
            <person name="Whitman W."/>
        </authorList>
    </citation>
    <scope>NUCLEOTIDE SEQUENCE [LARGE SCALE GENOMIC DNA]</scope>
    <source>
        <strain evidence="1 2">VKM Ac-1602</strain>
    </source>
</reference>
<dbReference type="Proteomes" id="UP000245674">
    <property type="component" value="Unassembled WGS sequence"/>
</dbReference>
<dbReference type="EMBL" id="QGDV01000016">
    <property type="protein sequence ID" value="PWJ61533.1"/>
    <property type="molecule type" value="Genomic_DNA"/>
</dbReference>
<proteinExistence type="predicted"/>
<organism evidence="1 2">
    <name type="scientific">Rathayibacter iranicus NCPPB 2253 = VKM Ac-1602</name>
    <dbReference type="NCBI Taxonomy" id="1328868"/>
    <lineage>
        <taxon>Bacteria</taxon>
        <taxon>Bacillati</taxon>
        <taxon>Actinomycetota</taxon>
        <taxon>Actinomycetes</taxon>
        <taxon>Micrococcales</taxon>
        <taxon>Microbacteriaceae</taxon>
        <taxon>Rathayibacter</taxon>
    </lineage>
</organism>
<protein>
    <submittedName>
        <fullName evidence="1">Uncharacterized protein</fullName>
    </submittedName>
</protein>
<sequence>MLDRLAMIDAADVEHWYNIHVGPALKQIEDDIRCRCR</sequence>